<comment type="subcellular location">
    <subcellularLocation>
        <location evidence="5">Cytoplasm</location>
    </subcellularLocation>
</comment>
<organism evidence="7 8">
    <name type="scientific">Candidatus Segetimicrobium genomatis</name>
    <dbReference type="NCBI Taxonomy" id="2569760"/>
    <lineage>
        <taxon>Bacteria</taxon>
        <taxon>Bacillati</taxon>
        <taxon>Candidatus Sysuimicrobiota</taxon>
        <taxon>Candidatus Sysuimicrobiia</taxon>
        <taxon>Candidatus Sysuimicrobiales</taxon>
        <taxon>Candidatus Segetimicrobiaceae</taxon>
        <taxon>Candidatus Segetimicrobium</taxon>
    </lineage>
</organism>
<protein>
    <recommendedName>
        <fullName evidence="5">Putative pre-16S rRNA nuclease</fullName>
        <ecNumber evidence="5">3.1.-.-</ecNumber>
    </recommendedName>
</protein>
<dbReference type="EMBL" id="VBAO01000176">
    <property type="protein sequence ID" value="TMI81327.1"/>
    <property type="molecule type" value="Genomic_DNA"/>
</dbReference>
<dbReference type="InterPro" id="IPR012337">
    <property type="entry name" value="RNaseH-like_sf"/>
</dbReference>
<evidence type="ECO:0000256" key="3">
    <source>
        <dbReference type="ARBA" id="ARBA00022722"/>
    </source>
</evidence>
<dbReference type="GO" id="GO:0000967">
    <property type="term" value="P:rRNA 5'-end processing"/>
    <property type="evidence" value="ECO:0007669"/>
    <property type="project" value="UniProtKB-UniRule"/>
</dbReference>
<keyword evidence="4 5" id="KW-0378">Hydrolase</keyword>
<proteinExistence type="inferred from homology"/>
<name>A0A537JCQ2_9BACT</name>
<comment type="caution">
    <text evidence="7">The sequence shown here is derived from an EMBL/GenBank/DDBJ whole genome shotgun (WGS) entry which is preliminary data.</text>
</comment>
<feature type="domain" description="YqgF/RNase H-like" evidence="6">
    <location>
        <begin position="2"/>
        <end position="102"/>
    </location>
</feature>
<dbReference type="Gene3D" id="3.30.420.140">
    <property type="entry name" value="YqgF/RNase H-like domain"/>
    <property type="match status" value="1"/>
</dbReference>
<dbReference type="PANTHER" id="PTHR33317">
    <property type="entry name" value="POLYNUCLEOTIDYL TRANSFERASE, RIBONUCLEASE H-LIKE SUPERFAMILY PROTEIN"/>
    <property type="match status" value="1"/>
</dbReference>
<gene>
    <name evidence="7" type="primary">ruvX</name>
    <name evidence="7" type="ORF">E6H04_07050</name>
</gene>
<dbReference type="SMART" id="SM00732">
    <property type="entry name" value="YqgFc"/>
    <property type="match status" value="1"/>
</dbReference>
<dbReference type="InterPro" id="IPR005227">
    <property type="entry name" value="YqgF"/>
</dbReference>
<dbReference type="Pfam" id="PF03652">
    <property type="entry name" value="RuvX"/>
    <property type="match status" value="1"/>
</dbReference>
<dbReference type="Proteomes" id="UP000320048">
    <property type="component" value="Unassembled WGS sequence"/>
</dbReference>
<dbReference type="EC" id="3.1.-.-" evidence="5"/>
<evidence type="ECO:0000256" key="4">
    <source>
        <dbReference type="ARBA" id="ARBA00022801"/>
    </source>
</evidence>
<comment type="similarity">
    <text evidence="5">Belongs to the YqgF HJR family.</text>
</comment>
<dbReference type="NCBIfam" id="TIGR00250">
    <property type="entry name" value="RNAse_H_YqgF"/>
    <property type="match status" value="1"/>
</dbReference>
<dbReference type="AlphaFoldDB" id="A0A537JCQ2"/>
<evidence type="ECO:0000259" key="6">
    <source>
        <dbReference type="SMART" id="SM00732"/>
    </source>
</evidence>
<evidence type="ECO:0000313" key="8">
    <source>
        <dbReference type="Proteomes" id="UP000320048"/>
    </source>
</evidence>
<dbReference type="PANTHER" id="PTHR33317:SF4">
    <property type="entry name" value="POLYNUCLEOTIDYL TRANSFERASE, RIBONUCLEASE H-LIKE SUPERFAMILY PROTEIN"/>
    <property type="match status" value="1"/>
</dbReference>
<dbReference type="GO" id="GO:0005829">
    <property type="term" value="C:cytosol"/>
    <property type="evidence" value="ECO:0007669"/>
    <property type="project" value="TreeGrafter"/>
</dbReference>
<dbReference type="GO" id="GO:0016788">
    <property type="term" value="F:hydrolase activity, acting on ester bonds"/>
    <property type="evidence" value="ECO:0007669"/>
    <property type="project" value="UniProtKB-UniRule"/>
</dbReference>
<comment type="function">
    <text evidence="5">Could be a nuclease involved in processing of the 5'-end of pre-16S rRNA.</text>
</comment>
<dbReference type="SUPFAM" id="SSF53098">
    <property type="entry name" value="Ribonuclease H-like"/>
    <property type="match status" value="1"/>
</dbReference>
<keyword evidence="1 5" id="KW-0963">Cytoplasm</keyword>
<accession>A0A537JCQ2</accession>
<dbReference type="CDD" id="cd16964">
    <property type="entry name" value="YqgF"/>
    <property type="match status" value="1"/>
</dbReference>
<reference evidence="7 8" key="1">
    <citation type="journal article" date="2019" name="Nat. Microbiol.">
        <title>Mediterranean grassland soil C-N compound turnover is dependent on rainfall and depth, and is mediated by genomically divergent microorganisms.</title>
        <authorList>
            <person name="Diamond S."/>
            <person name="Andeer P.F."/>
            <person name="Li Z."/>
            <person name="Crits-Christoph A."/>
            <person name="Burstein D."/>
            <person name="Anantharaman K."/>
            <person name="Lane K.R."/>
            <person name="Thomas B.C."/>
            <person name="Pan C."/>
            <person name="Northen T.R."/>
            <person name="Banfield J.F."/>
        </authorList>
    </citation>
    <scope>NUCLEOTIDE SEQUENCE [LARGE SCALE GENOMIC DNA]</scope>
    <source>
        <strain evidence="7">NP_7</strain>
    </source>
</reference>
<dbReference type="InterPro" id="IPR037027">
    <property type="entry name" value="YqgF/RNaseH-like_dom_sf"/>
</dbReference>
<evidence type="ECO:0000256" key="2">
    <source>
        <dbReference type="ARBA" id="ARBA00022517"/>
    </source>
</evidence>
<evidence type="ECO:0000313" key="7">
    <source>
        <dbReference type="EMBL" id="TMI81327.1"/>
    </source>
</evidence>
<evidence type="ECO:0000256" key="1">
    <source>
        <dbReference type="ARBA" id="ARBA00022490"/>
    </source>
</evidence>
<evidence type="ECO:0000256" key="5">
    <source>
        <dbReference type="HAMAP-Rule" id="MF_00651"/>
    </source>
</evidence>
<dbReference type="InterPro" id="IPR006641">
    <property type="entry name" value="YqgF/RNaseH-like_dom"/>
</dbReference>
<dbReference type="HAMAP" id="MF_00651">
    <property type="entry name" value="Nuclease_YqgF"/>
    <property type="match status" value="1"/>
</dbReference>
<dbReference type="GO" id="GO:0004518">
    <property type="term" value="F:nuclease activity"/>
    <property type="evidence" value="ECO:0007669"/>
    <property type="project" value="UniProtKB-KW"/>
</dbReference>
<sequence length="141" mass="15091">MSRILGLDLGARRIGVAVSDPTGTIALPLLVLVHTDRRRDLAAVAKLAASHEVARIVVGWPRNMDGTVGPAAKRAEAFASALRPLAGVPIDLWDERLTTVEADRTLREAGTKRKGRRAVRDRVAAALILQGYLAARSRAGL</sequence>
<keyword evidence="2 5" id="KW-0690">Ribosome biogenesis</keyword>
<keyword evidence="3 5" id="KW-0540">Nuclease</keyword>